<reference evidence="2" key="1">
    <citation type="submission" date="2020-02" db="EMBL/GenBank/DDBJ databases">
        <authorList>
            <person name="Scholz U."/>
            <person name="Mascher M."/>
            <person name="Fiebig A."/>
        </authorList>
    </citation>
    <scope>NUCLEOTIDE SEQUENCE</scope>
</reference>
<name>A0A7I8K0G6_SPIIN</name>
<evidence type="ECO:0000313" key="3">
    <source>
        <dbReference type="Proteomes" id="UP000663760"/>
    </source>
</evidence>
<dbReference type="InterPro" id="IPR043128">
    <property type="entry name" value="Rev_trsase/Diguanyl_cyclase"/>
</dbReference>
<dbReference type="InterPro" id="IPR000477">
    <property type="entry name" value="RT_dom"/>
</dbReference>
<dbReference type="OrthoDB" id="415724at2759"/>
<gene>
    <name evidence="2" type="ORF">SI8410_01001326</name>
</gene>
<dbReference type="AlphaFoldDB" id="A0A7I8K0G6"/>
<feature type="domain" description="Reverse transcriptase" evidence="1">
    <location>
        <begin position="1"/>
        <end position="66"/>
    </location>
</feature>
<dbReference type="EMBL" id="LR746264">
    <property type="protein sequence ID" value="CAA7389248.1"/>
    <property type="molecule type" value="Genomic_DNA"/>
</dbReference>
<dbReference type="Pfam" id="PF00078">
    <property type="entry name" value="RVT_1"/>
    <property type="match status" value="1"/>
</dbReference>
<sequence>MNEILCPFIGQFVVVYFEDILVYNGTRDSHLQYLQQVFEVLRQEKLYAHPKKCSFLTSEVTFLSFVISEQGVSEDPEKVYAIVTWPQPGSMHDIHSFIGLATFNRCFIRDFSSITSPLTDCLKKETFLWIEQLNRPSIG</sequence>
<accession>A0A7I8K0G6</accession>
<evidence type="ECO:0000313" key="2">
    <source>
        <dbReference type="EMBL" id="CAA7389248.1"/>
    </source>
</evidence>
<dbReference type="Proteomes" id="UP000663760">
    <property type="component" value="Chromosome 1"/>
</dbReference>
<dbReference type="PANTHER" id="PTHR37984:SF5">
    <property type="entry name" value="PROTEIN NYNRIN-LIKE"/>
    <property type="match status" value="1"/>
</dbReference>
<dbReference type="Gene3D" id="3.30.70.270">
    <property type="match status" value="2"/>
</dbReference>
<evidence type="ECO:0000259" key="1">
    <source>
        <dbReference type="Pfam" id="PF00078"/>
    </source>
</evidence>
<proteinExistence type="predicted"/>
<dbReference type="PANTHER" id="PTHR37984">
    <property type="entry name" value="PROTEIN CBG26694"/>
    <property type="match status" value="1"/>
</dbReference>
<dbReference type="SUPFAM" id="SSF56672">
    <property type="entry name" value="DNA/RNA polymerases"/>
    <property type="match status" value="1"/>
</dbReference>
<keyword evidence="3" id="KW-1185">Reference proteome</keyword>
<dbReference type="InterPro" id="IPR050951">
    <property type="entry name" value="Retrovirus_Pol_polyprotein"/>
</dbReference>
<organism evidence="2 3">
    <name type="scientific">Spirodela intermedia</name>
    <name type="common">Intermediate duckweed</name>
    <dbReference type="NCBI Taxonomy" id="51605"/>
    <lineage>
        <taxon>Eukaryota</taxon>
        <taxon>Viridiplantae</taxon>
        <taxon>Streptophyta</taxon>
        <taxon>Embryophyta</taxon>
        <taxon>Tracheophyta</taxon>
        <taxon>Spermatophyta</taxon>
        <taxon>Magnoliopsida</taxon>
        <taxon>Liliopsida</taxon>
        <taxon>Araceae</taxon>
        <taxon>Lemnoideae</taxon>
        <taxon>Spirodela</taxon>
    </lineage>
</organism>
<protein>
    <recommendedName>
        <fullName evidence="1">Reverse transcriptase domain-containing protein</fullName>
    </recommendedName>
</protein>
<dbReference type="InterPro" id="IPR043502">
    <property type="entry name" value="DNA/RNA_pol_sf"/>
</dbReference>